<evidence type="ECO:0000313" key="2">
    <source>
        <dbReference type="Proteomes" id="UP001153269"/>
    </source>
</evidence>
<accession>A0A9N7Y9T5</accession>
<dbReference type="AlphaFoldDB" id="A0A9N7Y9T5"/>
<name>A0A9N7Y9T5_PLEPL</name>
<evidence type="ECO:0000313" key="1">
    <source>
        <dbReference type="EMBL" id="CAB1418127.1"/>
    </source>
</evidence>
<organism evidence="1 2">
    <name type="scientific">Pleuronectes platessa</name>
    <name type="common">European plaice</name>
    <dbReference type="NCBI Taxonomy" id="8262"/>
    <lineage>
        <taxon>Eukaryota</taxon>
        <taxon>Metazoa</taxon>
        <taxon>Chordata</taxon>
        <taxon>Craniata</taxon>
        <taxon>Vertebrata</taxon>
        <taxon>Euteleostomi</taxon>
        <taxon>Actinopterygii</taxon>
        <taxon>Neopterygii</taxon>
        <taxon>Teleostei</taxon>
        <taxon>Neoteleostei</taxon>
        <taxon>Acanthomorphata</taxon>
        <taxon>Carangaria</taxon>
        <taxon>Pleuronectiformes</taxon>
        <taxon>Pleuronectoidei</taxon>
        <taxon>Pleuronectidae</taxon>
        <taxon>Pleuronectes</taxon>
    </lineage>
</organism>
<reference evidence="1" key="1">
    <citation type="submission" date="2020-03" db="EMBL/GenBank/DDBJ databases">
        <authorList>
            <person name="Weist P."/>
        </authorList>
    </citation>
    <scope>NUCLEOTIDE SEQUENCE</scope>
</reference>
<gene>
    <name evidence="1" type="ORF">PLEPLA_LOCUS5949</name>
</gene>
<protein>
    <submittedName>
        <fullName evidence="1">Uncharacterized protein</fullName>
    </submittedName>
</protein>
<dbReference type="Proteomes" id="UP001153269">
    <property type="component" value="Unassembled WGS sequence"/>
</dbReference>
<sequence>MQSRVWRWRRRMEGRRDAGMREEWVELANGEWKEAGKGENEDRMLKENFARSPGGITGNITWWTNIADINLS</sequence>
<dbReference type="EMBL" id="CADEAL010000306">
    <property type="protein sequence ID" value="CAB1418127.1"/>
    <property type="molecule type" value="Genomic_DNA"/>
</dbReference>
<comment type="caution">
    <text evidence="1">The sequence shown here is derived from an EMBL/GenBank/DDBJ whole genome shotgun (WGS) entry which is preliminary data.</text>
</comment>
<proteinExistence type="predicted"/>
<keyword evidence="2" id="KW-1185">Reference proteome</keyword>